<evidence type="ECO:0000256" key="3">
    <source>
        <dbReference type="ARBA" id="ARBA00022989"/>
    </source>
</evidence>
<comment type="caution">
    <text evidence="7">The sequence shown here is derived from an EMBL/GenBank/DDBJ whole genome shotgun (WGS) entry which is preliminary data.</text>
</comment>
<sequence length="411" mass="43873">MIALGRRIRQGAVWLLLGLALVVPTIAGLLTPYIIVAIGIGILLVLTVRRHVIDSYRPLASRLFLAAFVLLALAFTVSAQAPRDVLFAFNFVMLLLAAPIAHLLAGAANHASMTRASVLAAVGVMLTFAMVLYFSLMGDKRPEGLNLGPIVLSNAALALAAVATMGTIALKSRWSLFLPLTLVLAVATTVLTQSRGPLIAVVPLLLFTGGFLWFTRFRGSWLLGGAVAALVALIAAAAYLLEHGRISRLPGILAGLFSGETIVDHTTAVRLALYEAGWKAFLDSPWIGHGWARLMSSVLPYMSSEMADYARRLPQLHNDVLNFAVSGGVVGVAAYVLIIATPCIAAVRSPHDRWRTARIYGSGALATVYVGGGLTDLMFGHEYHTALYVMLSVIILFYCRDASETPPSIAT</sequence>
<evidence type="ECO:0000256" key="5">
    <source>
        <dbReference type="SAM" id="Phobius"/>
    </source>
</evidence>
<keyword evidence="4 5" id="KW-0472">Membrane</keyword>
<feature type="transmembrane region" description="Helical" evidence="5">
    <location>
        <begin position="12"/>
        <end position="27"/>
    </location>
</feature>
<feature type="transmembrane region" description="Helical" evidence="5">
    <location>
        <begin position="221"/>
        <end position="241"/>
    </location>
</feature>
<feature type="transmembrane region" description="Helical" evidence="5">
    <location>
        <begin position="323"/>
        <end position="347"/>
    </location>
</feature>
<dbReference type="EMBL" id="JACRAF010000015">
    <property type="protein sequence ID" value="MBI4920912.1"/>
    <property type="molecule type" value="Genomic_DNA"/>
</dbReference>
<dbReference type="PANTHER" id="PTHR37422:SF13">
    <property type="entry name" value="LIPOPOLYSACCHARIDE BIOSYNTHESIS PROTEIN PA4999-RELATED"/>
    <property type="match status" value="1"/>
</dbReference>
<name>A0A933L0F9_9HYPH</name>
<reference evidence="7" key="1">
    <citation type="submission" date="2020-07" db="EMBL/GenBank/DDBJ databases">
        <title>Huge and variable diversity of episymbiotic CPR bacteria and DPANN archaea in groundwater ecosystems.</title>
        <authorList>
            <person name="He C.Y."/>
            <person name="Keren R."/>
            <person name="Whittaker M."/>
            <person name="Farag I.F."/>
            <person name="Doudna J."/>
            <person name="Cate J.H.D."/>
            <person name="Banfield J.F."/>
        </authorList>
    </citation>
    <scope>NUCLEOTIDE SEQUENCE</scope>
    <source>
        <strain evidence="7">NC_groundwater_1586_Pr3_B-0.1um_66_15</strain>
    </source>
</reference>
<dbReference type="Pfam" id="PF04932">
    <property type="entry name" value="Wzy_C"/>
    <property type="match status" value="1"/>
</dbReference>
<feature type="transmembrane region" description="Helical" evidence="5">
    <location>
        <begin position="359"/>
        <end position="377"/>
    </location>
</feature>
<dbReference type="InterPro" id="IPR051533">
    <property type="entry name" value="WaaL-like"/>
</dbReference>
<evidence type="ECO:0000313" key="7">
    <source>
        <dbReference type="EMBL" id="MBI4920912.1"/>
    </source>
</evidence>
<feature type="transmembrane region" description="Helical" evidence="5">
    <location>
        <begin position="176"/>
        <end position="192"/>
    </location>
</feature>
<organism evidence="7 8">
    <name type="scientific">Devosia nanyangense</name>
    <dbReference type="NCBI Taxonomy" id="1228055"/>
    <lineage>
        <taxon>Bacteria</taxon>
        <taxon>Pseudomonadati</taxon>
        <taxon>Pseudomonadota</taxon>
        <taxon>Alphaproteobacteria</taxon>
        <taxon>Hyphomicrobiales</taxon>
        <taxon>Devosiaceae</taxon>
        <taxon>Devosia</taxon>
    </lineage>
</organism>
<evidence type="ECO:0000256" key="1">
    <source>
        <dbReference type="ARBA" id="ARBA00004141"/>
    </source>
</evidence>
<feature type="domain" description="O-antigen ligase-related" evidence="6">
    <location>
        <begin position="181"/>
        <end position="336"/>
    </location>
</feature>
<evidence type="ECO:0000259" key="6">
    <source>
        <dbReference type="Pfam" id="PF04932"/>
    </source>
</evidence>
<protein>
    <submittedName>
        <fullName evidence="7">O-antigen ligase family protein</fullName>
    </submittedName>
</protein>
<evidence type="ECO:0000256" key="4">
    <source>
        <dbReference type="ARBA" id="ARBA00023136"/>
    </source>
</evidence>
<keyword evidence="3 5" id="KW-1133">Transmembrane helix</keyword>
<evidence type="ECO:0000313" key="8">
    <source>
        <dbReference type="Proteomes" id="UP000782610"/>
    </source>
</evidence>
<feature type="transmembrane region" description="Helical" evidence="5">
    <location>
        <begin position="85"/>
        <end position="104"/>
    </location>
</feature>
<feature type="transmembrane region" description="Helical" evidence="5">
    <location>
        <begin position="147"/>
        <end position="169"/>
    </location>
</feature>
<dbReference type="PANTHER" id="PTHR37422">
    <property type="entry name" value="TEICHURONIC ACID BIOSYNTHESIS PROTEIN TUAE"/>
    <property type="match status" value="1"/>
</dbReference>
<evidence type="ECO:0000256" key="2">
    <source>
        <dbReference type="ARBA" id="ARBA00022692"/>
    </source>
</evidence>
<proteinExistence type="predicted"/>
<gene>
    <name evidence="7" type="ORF">HY834_04130</name>
</gene>
<feature type="transmembrane region" description="Helical" evidence="5">
    <location>
        <begin position="198"/>
        <end position="214"/>
    </location>
</feature>
<feature type="transmembrane region" description="Helical" evidence="5">
    <location>
        <begin position="59"/>
        <end position="79"/>
    </location>
</feature>
<dbReference type="AlphaFoldDB" id="A0A933L0F9"/>
<comment type="subcellular location">
    <subcellularLocation>
        <location evidence="1">Membrane</location>
        <topology evidence="1">Multi-pass membrane protein</topology>
    </subcellularLocation>
</comment>
<feature type="transmembrane region" description="Helical" evidence="5">
    <location>
        <begin position="116"/>
        <end position="135"/>
    </location>
</feature>
<keyword evidence="2 5" id="KW-0812">Transmembrane</keyword>
<dbReference type="GO" id="GO:0016020">
    <property type="term" value="C:membrane"/>
    <property type="evidence" value="ECO:0007669"/>
    <property type="project" value="UniProtKB-SubCell"/>
</dbReference>
<accession>A0A933L0F9</accession>
<dbReference type="InterPro" id="IPR007016">
    <property type="entry name" value="O-antigen_ligase-rel_domated"/>
</dbReference>
<dbReference type="Proteomes" id="UP000782610">
    <property type="component" value="Unassembled WGS sequence"/>
</dbReference>
<dbReference type="GO" id="GO:0016874">
    <property type="term" value="F:ligase activity"/>
    <property type="evidence" value="ECO:0007669"/>
    <property type="project" value="UniProtKB-KW"/>
</dbReference>
<keyword evidence="7" id="KW-0436">Ligase</keyword>